<dbReference type="InterPro" id="IPR025161">
    <property type="entry name" value="IS402-like_dom"/>
</dbReference>
<reference evidence="4 5" key="1">
    <citation type="submission" date="2019-04" db="EMBL/GenBank/DDBJ databases">
        <title>Draft genome sequences of Streptomyces avermitilis ATCC 31267.</title>
        <authorList>
            <person name="Komaki H."/>
            <person name="Tamura T."/>
            <person name="Hosoyama A."/>
        </authorList>
    </citation>
    <scope>NUCLEOTIDE SEQUENCE [LARGE SCALE GENOMIC DNA]</scope>
    <source>
        <strain evidence="4 5">ATCC 31267</strain>
    </source>
</reference>
<organism evidence="4 5">
    <name type="scientific">Streptomyces avermitilis</name>
    <dbReference type="NCBI Taxonomy" id="33903"/>
    <lineage>
        <taxon>Bacteria</taxon>
        <taxon>Bacillati</taxon>
        <taxon>Actinomycetota</taxon>
        <taxon>Actinomycetes</taxon>
        <taxon>Kitasatosporales</taxon>
        <taxon>Streptomycetaceae</taxon>
        <taxon>Streptomyces</taxon>
    </lineage>
</organism>
<feature type="region of interest" description="Disordered" evidence="1">
    <location>
        <begin position="71"/>
        <end position="98"/>
    </location>
</feature>
<gene>
    <name evidence="3" type="ORF">SAV14893_087930</name>
    <name evidence="4" type="ORF">SAV31267_091330</name>
</gene>
<protein>
    <recommendedName>
        <fullName evidence="2">Insertion element IS402-like domain-containing protein</fullName>
    </recommendedName>
</protein>
<evidence type="ECO:0000256" key="1">
    <source>
        <dbReference type="SAM" id="MobiDB-lite"/>
    </source>
</evidence>
<dbReference type="PANTHER" id="PTHR30007:SF0">
    <property type="entry name" value="TRANSPOSASE"/>
    <property type="match status" value="1"/>
</dbReference>
<sequence length="98" mass="11370">MPSDSHFRPYRSDVSDARWAWAGPGTAARVHDLREIVNAILYVNRTGIPWEYLRHDFPPFKTVYDYYADEHSHPMQQPPTAPVTKTSQNTNYPDQKPP</sequence>
<comment type="caution">
    <text evidence="4">The sequence shown here is derived from an EMBL/GenBank/DDBJ whole genome shotgun (WGS) entry which is preliminary data.</text>
</comment>
<evidence type="ECO:0000313" key="4">
    <source>
        <dbReference type="EMBL" id="GDY79648.1"/>
    </source>
</evidence>
<feature type="domain" description="Insertion element IS402-like" evidence="2">
    <location>
        <begin position="26"/>
        <end position="68"/>
    </location>
</feature>
<dbReference type="Proteomes" id="UP000299211">
    <property type="component" value="Unassembled WGS sequence"/>
</dbReference>
<evidence type="ECO:0000259" key="2">
    <source>
        <dbReference type="Pfam" id="PF13340"/>
    </source>
</evidence>
<reference evidence="3 6" key="2">
    <citation type="submission" date="2019-04" db="EMBL/GenBank/DDBJ databases">
        <title>Draft genome sequences of Streptomyces avermitilis NBRC 14893.</title>
        <authorList>
            <person name="Komaki H."/>
            <person name="Tamura T."/>
            <person name="Hosoyama A."/>
        </authorList>
    </citation>
    <scope>NUCLEOTIDE SEQUENCE [LARGE SCALE GENOMIC DNA]</scope>
    <source>
        <strain evidence="3 6">NBRC 14893</strain>
    </source>
</reference>
<feature type="compositionally biased region" description="Polar residues" evidence="1">
    <location>
        <begin position="83"/>
        <end position="98"/>
    </location>
</feature>
<evidence type="ECO:0000313" key="5">
    <source>
        <dbReference type="Proteomes" id="UP000299211"/>
    </source>
</evidence>
<evidence type="ECO:0000313" key="3">
    <source>
        <dbReference type="EMBL" id="GDY69400.1"/>
    </source>
</evidence>
<dbReference type="PANTHER" id="PTHR30007">
    <property type="entry name" value="PHP DOMAIN PROTEIN"/>
    <property type="match status" value="1"/>
</dbReference>
<dbReference type="Proteomes" id="UP000302139">
    <property type="component" value="Unassembled WGS sequence"/>
</dbReference>
<evidence type="ECO:0000313" key="6">
    <source>
        <dbReference type="Proteomes" id="UP000302139"/>
    </source>
</evidence>
<dbReference type="EMBL" id="BJHY01000002">
    <property type="protein sequence ID" value="GDY79648.1"/>
    <property type="molecule type" value="Genomic_DNA"/>
</dbReference>
<name>A0A4D4N532_STRAX</name>
<dbReference type="EMBL" id="BJHX01000002">
    <property type="protein sequence ID" value="GDY69400.1"/>
    <property type="molecule type" value="Genomic_DNA"/>
</dbReference>
<dbReference type="AlphaFoldDB" id="A0A4D4N532"/>
<proteinExistence type="predicted"/>
<accession>A0A4D4N532</accession>
<dbReference type="Pfam" id="PF13340">
    <property type="entry name" value="DUF4096"/>
    <property type="match status" value="1"/>
</dbReference>